<name>A0A840RQD7_9BURK</name>
<proteinExistence type="predicted"/>
<evidence type="ECO:0000313" key="2">
    <source>
        <dbReference type="Proteomes" id="UP000571084"/>
    </source>
</evidence>
<accession>A0A840RQD7</accession>
<dbReference type="EMBL" id="JACHHQ010000003">
    <property type="protein sequence ID" value="MBB5199965.1"/>
    <property type="molecule type" value="Genomic_DNA"/>
</dbReference>
<dbReference type="RefSeq" id="WP_168056308.1">
    <property type="nucleotide sequence ID" value="NZ_JAAOZT010000009.1"/>
</dbReference>
<dbReference type="AlphaFoldDB" id="A0A840RQD7"/>
<keyword evidence="2" id="KW-1185">Reference proteome</keyword>
<comment type="caution">
    <text evidence="1">The sequence shown here is derived from an EMBL/GenBank/DDBJ whole genome shotgun (WGS) entry which is preliminary data.</text>
</comment>
<reference evidence="1 2" key="1">
    <citation type="submission" date="2020-08" db="EMBL/GenBank/DDBJ databases">
        <title>Genomic Encyclopedia of Type Strains, Phase IV (KMG-IV): sequencing the most valuable type-strain genomes for metagenomic binning, comparative biology and taxonomic classification.</title>
        <authorList>
            <person name="Goeker M."/>
        </authorList>
    </citation>
    <scope>NUCLEOTIDE SEQUENCE [LARGE SCALE GENOMIC DNA]</scope>
    <source>
        <strain evidence="1 2">DSM 23240</strain>
    </source>
</reference>
<sequence>MEVSGAFKIGAGAVPNRVGQRNFSRATPSEAGRFGVDYVKAHITKSVNLEILLRGECPEELKKQQLDLYRSADTYEKPVNEFTTDDFMRLTSAVLSEKMGNCGDLCMIAARAIVENGYPHPVQLCSIKGTMEGLYLNHIFVRICGSPQDKKVQHHLIDPFLQMLSPSEQQNLIGTTQPKTFAEPEYFEHLYCYATNDQTGKARLLSVPEISDFFSGSVGTVSLTSDKKIQFVSALSSELSKVRQDQRR</sequence>
<dbReference type="Proteomes" id="UP000571084">
    <property type="component" value="Unassembled WGS sequence"/>
</dbReference>
<evidence type="ECO:0000313" key="1">
    <source>
        <dbReference type="EMBL" id="MBB5199965.1"/>
    </source>
</evidence>
<gene>
    <name evidence="1" type="ORF">HNR39_001797</name>
</gene>
<organism evidence="1 2">
    <name type="scientific">Glaciimonas immobilis</name>
    <dbReference type="NCBI Taxonomy" id="728004"/>
    <lineage>
        <taxon>Bacteria</taxon>
        <taxon>Pseudomonadati</taxon>
        <taxon>Pseudomonadota</taxon>
        <taxon>Betaproteobacteria</taxon>
        <taxon>Burkholderiales</taxon>
        <taxon>Oxalobacteraceae</taxon>
        <taxon>Glaciimonas</taxon>
    </lineage>
</organism>
<protein>
    <submittedName>
        <fullName evidence="1">Uncharacterized protein</fullName>
    </submittedName>
</protein>